<proteinExistence type="predicted"/>
<feature type="compositionally biased region" description="Polar residues" evidence="1">
    <location>
        <begin position="319"/>
        <end position="340"/>
    </location>
</feature>
<evidence type="ECO:0000313" key="2">
    <source>
        <dbReference type="EnsemblMetazoa" id="XP_050513049.1"/>
    </source>
</evidence>
<organism evidence="2 3">
    <name type="scientific">Diabrotica virgifera virgifera</name>
    <name type="common">western corn rootworm</name>
    <dbReference type="NCBI Taxonomy" id="50390"/>
    <lineage>
        <taxon>Eukaryota</taxon>
        <taxon>Metazoa</taxon>
        <taxon>Ecdysozoa</taxon>
        <taxon>Arthropoda</taxon>
        <taxon>Hexapoda</taxon>
        <taxon>Insecta</taxon>
        <taxon>Pterygota</taxon>
        <taxon>Neoptera</taxon>
        <taxon>Endopterygota</taxon>
        <taxon>Coleoptera</taxon>
        <taxon>Polyphaga</taxon>
        <taxon>Cucujiformia</taxon>
        <taxon>Chrysomeloidea</taxon>
        <taxon>Chrysomelidae</taxon>
        <taxon>Galerucinae</taxon>
        <taxon>Diabroticina</taxon>
        <taxon>Diabroticites</taxon>
        <taxon>Diabrotica</taxon>
    </lineage>
</organism>
<evidence type="ECO:0008006" key="4">
    <source>
        <dbReference type="Google" id="ProtNLM"/>
    </source>
</evidence>
<protein>
    <recommendedName>
        <fullName evidence="4">GATA zinc finger domain-containing protein 14-like</fullName>
    </recommendedName>
</protein>
<reference evidence="2" key="1">
    <citation type="submission" date="2025-05" db="UniProtKB">
        <authorList>
            <consortium name="EnsemblMetazoa"/>
        </authorList>
    </citation>
    <scope>IDENTIFICATION</scope>
</reference>
<dbReference type="EnsemblMetazoa" id="XM_050657092.1">
    <property type="protein sequence ID" value="XP_050513049.1"/>
    <property type="gene ID" value="LOC126888711"/>
</dbReference>
<feature type="compositionally biased region" description="Low complexity" evidence="1">
    <location>
        <begin position="243"/>
        <end position="265"/>
    </location>
</feature>
<feature type="compositionally biased region" description="Polar residues" evidence="1">
    <location>
        <begin position="270"/>
        <end position="301"/>
    </location>
</feature>
<accession>A0ABM5KS82</accession>
<feature type="region of interest" description="Disordered" evidence="1">
    <location>
        <begin position="355"/>
        <end position="375"/>
    </location>
</feature>
<feature type="compositionally biased region" description="Low complexity" evidence="1">
    <location>
        <begin position="302"/>
        <end position="313"/>
    </location>
</feature>
<dbReference type="Proteomes" id="UP001652700">
    <property type="component" value="Unplaced"/>
</dbReference>
<evidence type="ECO:0000256" key="1">
    <source>
        <dbReference type="SAM" id="MobiDB-lite"/>
    </source>
</evidence>
<dbReference type="RefSeq" id="XP_050513049.1">
    <property type="nucleotide sequence ID" value="XM_050657092.1"/>
</dbReference>
<sequence length="390" mass="45143">MPMSNSDISSLCNTLPEFSTGDNLSTFIKSVDNLIVFLGTQEITQPQEFVLNANIVSRIKGEPRDFLNYSNKTIWTEIRPALLAKYGDRRSEEILVNQLSTTVQKSNENYDQYHQRVSNNLNDLLQHISLNDNAATVTFKTPYFKNIALKTFCTGINDPYCEYLSHFKIDSLEAALQKCIAYDNHKSQQQYMNFLKGQQNKRPNTFRQKPNNSNQNNSDRFNNRNNNPNNFQNNFMYPPGNMQQPTFNFSPQPNFNQQQPNYNFPERNFPQANQASFPRNYSQPNNFGNNPRNDSQPNTFGNNPNFRKPNPKNLYNRRNVPNRNYTSPMSGVQTISSNQPMTVSTRTHNFNIDANSDENPENFTQDIESDSQEHSQDFQYDLFNNDPPLL</sequence>
<feature type="compositionally biased region" description="Low complexity" evidence="1">
    <location>
        <begin position="210"/>
        <end position="234"/>
    </location>
</feature>
<evidence type="ECO:0000313" key="3">
    <source>
        <dbReference type="Proteomes" id="UP001652700"/>
    </source>
</evidence>
<name>A0ABM5KS82_DIAVI</name>
<feature type="region of interest" description="Disordered" evidence="1">
    <location>
        <begin position="201"/>
        <end position="340"/>
    </location>
</feature>
<keyword evidence="3" id="KW-1185">Reference proteome</keyword>
<dbReference type="GeneID" id="126888711"/>